<evidence type="ECO:0000256" key="1">
    <source>
        <dbReference type="ARBA" id="ARBA00022723"/>
    </source>
</evidence>
<accession>A0AAE1IRV1</accession>
<dbReference type="GO" id="GO:0016491">
    <property type="term" value="F:oxidoreductase activity"/>
    <property type="evidence" value="ECO:0007669"/>
    <property type="project" value="UniProtKB-KW"/>
</dbReference>
<keyword evidence="3" id="KW-0560">Oxidoreductase</keyword>
<evidence type="ECO:0000313" key="6">
    <source>
        <dbReference type="Proteomes" id="UP001293593"/>
    </source>
</evidence>
<dbReference type="EMBL" id="JAWXYG010000013">
    <property type="protein sequence ID" value="KAK4255663.1"/>
    <property type="molecule type" value="Genomic_DNA"/>
</dbReference>
<dbReference type="InterPro" id="IPR044861">
    <property type="entry name" value="IPNS-like_FE2OG_OXY"/>
</dbReference>
<dbReference type="SUPFAM" id="SSF51197">
    <property type="entry name" value="Clavaminate synthase-like"/>
    <property type="match status" value="1"/>
</dbReference>
<proteinExistence type="inferred from homology"/>
<dbReference type="InterPro" id="IPR026992">
    <property type="entry name" value="DIOX_N"/>
</dbReference>
<name>A0AAE1IRV1_9FABA</name>
<protein>
    <recommendedName>
        <fullName evidence="4">Fe2OG dioxygenase domain-containing protein</fullName>
    </recommendedName>
</protein>
<keyword evidence="2 3" id="KW-0408">Iron</keyword>
<dbReference type="GO" id="GO:0046872">
    <property type="term" value="F:metal ion binding"/>
    <property type="evidence" value="ECO:0007669"/>
    <property type="project" value="UniProtKB-KW"/>
</dbReference>
<sequence>MDYEPPLPEACKKLPESSLPLDTRTTMTMEGKPSSTVEISDCELPVIDLDRLNRTDHVEREECMKDIIEAAKQWGFFQVVSHGISQQLLQRLLLEQTKMFQRPFAQKSQETSRTCTYKWGNPFATNLKQLSWSEAFHILPHEPANMVDDHHKCMRLTTKAFATKAGPLAEMLAAILGVEMNLKSRYFRENCLPNSSVVRLNRYPPCPIAKHVFGFMSHSDSTFLTIVFQDQVGGLQLLRDGKWFAVKPNPHALLVNIGDLFQALSNGVYKSIRHRVVAAQKIERFSVAFFYVPSYDAVIESHGTPKVYRSFTFREYKQQTEKDVKETGDKVGLYRFLL</sequence>
<dbReference type="Gene3D" id="2.60.120.330">
    <property type="entry name" value="B-lactam Antibiotic, Isopenicillin N Synthase, Chain"/>
    <property type="match status" value="1"/>
</dbReference>
<feature type="domain" description="Fe2OG dioxygenase" evidence="4">
    <location>
        <begin position="194"/>
        <end position="293"/>
    </location>
</feature>
<gene>
    <name evidence="5" type="ORF">QN277_008636</name>
</gene>
<dbReference type="InterPro" id="IPR005123">
    <property type="entry name" value="Oxoglu/Fe-dep_dioxygenase_dom"/>
</dbReference>
<dbReference type="Pfam" id="PF03171">
    <property type="entry name" value="2OG-FeII_Oxy"/>
    <property type="match status" value="1"/>
</dbReference>
<dbReference type="Proteomes" id="UP001293593">
    <property type="component" value="Unassembled WGS sequence"/>
</dbReference>
<dbReference type="AlphaFoldDB" id="A0AAE1IRV1"/>
<dbReference type="PROSITE" id="PS51471">
    <property type="entry name" value="FE2OG_OXY"/>
    <property type="match status" value="1"/>
</dbReference>
<comment type="caution">
    <text evidence="5">The sequence shown here is derived from an EMBL/GenBank/DDBJ whole genome shotgun (WGS) entry which is preliminary data.</text>
</comment>
<evidence type="ECO:0000259" key="4">
    <source>
        <dbReference type="PROSITE" id="PS51471"/>
    </source>
</evidence>
<dbReference type="InterPro" id="IPR050231">
    <property type="entry name" value="Iron_ascorbate_oxido_reductase"/>
</dbReference>
<keyword evidence="6" id="KW-1185">Reference proteome</keyword>
<organism evidence="5 6">
    <name type="scientific">Acacia crassicarpa</name>
    <name type="common">northern wattle</name>
    <dbReference type="NCBI Taxonomy" id="499986"/>
    <lineage>
        <taxon>Eukaryota</taxon>
        <taxon>Viridiplantae</taxon>
        <taxon>Streptophyta</taxon>
        <taxon>Embryophyta</taxon>
        <taxon>Tracheophyta</taxon>
        <taxon>Spermatophyta</taxon>
        <taxon>Magnoliopsida</taxon>
        <taxon>eudicotyledons</taxon>
        <taxon>Gunneridae</taxon>
        <taxon>Pentapetalae</taxon>
        <taxon>rosids</taxon>
        <taxon>fabids</taxon>
        <taxon>Fabales</taxon>
        <taxon>Fabaceae</taxon>
        <taxon>Caesalpinioideae</taxon>
        <taxon>mimosoid clade</taxon>
        <taxon>Acacieae</taxon>
        <taxon>Acacia</taxon>
    </lineage>
</organism>
<comment type="similarity">
    <text evidence="3">Belongs to the iron/ascorbate-dependent oxidoreductase family.</text>
</comment>
<dbReference type="PANTHER" id="PTHR47990">
    <property type="entry name" value="2-OXOGLUTARATE (2OG) AND FE(II)-DEPENDENT OXYGENASE SUPERFAMILY PROTEIN-RELATED"/>
    <property type="match status" value="1"/>
</dbReference>
<reference evidence="5" key="1">
    <citation type="submission" date="2023-10" db="EMBL/GenBank/DDBJ databases">
        <title>Chromosome-level genome of the transformable northern wattle, Acacia crassicarpa.</title>
        <authorList>
            <person name="Massaro I."/>
            <person name="Sinha N.R."/>
            <person name="Poethig S."/>
            <person name="Leichty A.R."/>
        </authorList>
    </citation>
    <scope>NUCLEOTIDE SEQUENCE</scope>
    <source>
        <strain evidence="5">Acra3RX</strain>
        <tissue evidence="5">Leaf</tissue>
    </source>
</reference>
<evidence type="ECO:0000256" key="2">
    <source>
        <dbReference type="ARBA" id="ARBA00023004"/>
    </source>
</evidence>
<evidence type="ECO:0000313" key="5">
    <source>
        <dbReference type="EMBL" id="KAK4255663.1"/>
    </source>
</evidence>
<keyword evidence="1 3" id="KW-0479">Metal-binding</keyword>
<dbReference type="InterPro" id="IPR027443">
    <property type="entry name" value="IPNS-like_sf"/>
</dbReference>
<evidence type="ECO:0000256" key="3">
    <source>
        <dbReference type="RuleBase" id="RU003682"/>
    </source>
</evidence>
<dbReference type="Pfam" id="PF14226">
    <property type="entry name" value="DIOX_N"/>
    <property type="match status" value="1"/>
</dbReference>